<organism evidence="1 2">
    <name type="scientific">Aspergillus niger ATCC 13496</name>
    <dbReference type="NCBI Taxonomy" id="1353008"/>
    <lineage>
        <taxon>Eukaryota</taxon>
        <taxon>Fungi</taxon>
        <taxon>Dikarya</taxon>
        <taxon>Ascomycota</taxon>
        <taxon>Pezizomycotina</taxon>
        <taxon>Eurotiomycetes</taxon>
        <taxon>Eurotiomycetidae</taxon>
        <taxon>Eurotiales</taxon>
        <taxon>Aspergillaceae</taxon>
        <taxon>Aspergillus</taxon>
        <taxon>Aspergillus subgen. Circumdati</taxon>
    </lineage>
</organism>
<reference evidence="1 2" key="1">
    <citation type="submission" date="2018-07" db="EMBL/GenBank/DDBJ databases">
        <title>Section-level genome sequencing of Aspergillus section Nigri to investigate inter- and intra-species variation.</title>
        <authorList>
            <consortium name="DOE Joint Genome Institute"/>
            <person name="Vesth T.C."/>
            <person name="Nybo J.L."/>
            <person name="Theobald S."/>
            <person name="Frisvad J.C."/>
            <person name="Larsen T.O."/>
            <person name="Nielsen K.F."/>
            <person name="Hoof J.B."/>
            <person name="Brandl J."/>
            <person name="Salamov A."/>
            <person name="Riley R."/>
            <person name="Gladden J.M."/>
            <person name="Phatale P."/>
            <person name="Nielsen M.T."/>
            <person name="Lyhne E.K."/>
            <person name="Kogle M.E."/>
            <person name="Strasser K."/>
            <person name="McDonnell E."/>
            <person name="Barry K."/>
            <person name="Clum A."/>
            <person name="Chen C."/>
            <person name="Nolan M."/>
            <person name="Sandor L."/>
            <person name="Kuo A."/>
            <person name="Lipzen A."/>
            <person name="Hainaut M."/>
            <person name="Drula E."/>
            <person name="Tsang A."/>
            <person name="Magnuson J.K."/>
            <person name="Henrissat B."/>
            <person name="Wiebenga A."/>
            <person name="Simmons B.A."/>
            <person name="Makela M.R."/>
            <person name="De vries R.P."/>
            <person name="Grigoriev I.V."/>
            <person name="Mortensen U.H."/>
            <person name="Baker S.E."/>
            <person name="Andersen M.R."/>
        </authorList>
    </citation>
    <scope>NUCLEOTIDE SEQUENCE [LARGE SCALE GENOMIC DNA]</scope>
    <source>
        <strain evidence="1 2">ATCC 13496</strain>
    </source>
</reference>
<evidence type="ECO:0000313" key="2">
    <source>
        <dbReference type="Proteomes" id="UP000253845"/>
    </source>
</evidence>
<evidence type="ECO:0008006" key="3">
    <source>
        <dbReference type="Google" id="ProtNLM"/>
    </source>
</evidence>
<dbReference type="Proteomes" id="UP000253845">
    <property type="component" value="Unassembled WGS sequence"/>
</dbReference>
<accession>A0A370BWQ5</accession>
<dbReference type="VEuPathDB" id="FungiDB:M747DRAFT_240628"/>
<dbReference type="EMBL" id="KZ851923">
    <property type="protein sequence ID" value="RDH18485.1"/>
    <property type="molecule type" value="Genomic_DNA"/>
</dbReference>
<protein>
    <recommendedName>
        <fullName evidence="3">Aminoglycoside phosphotransferase domain-containing protein</fullName>
    </recommendedName>
</protein>
<dbReference type="AlphaFoldDB" id="A0A370BWQ5"/>
<proteinExistence type="predicted"/>
<sequence>MPSRWFAQSEVAPGTIIQLRKARWVIREVASEHCFQFNQDDLRDKHDPSLACTRLVCDTHGPDGPVQGHMRYYKQIPIEGTEAEPPTTRAEQAKFFCPIELKHLRTLTQKGSTITPRVLDSKEDKQDNTGFVPGGFVTWVVWEVVPGLQLGNDVGSAPFWRLGRDERDAVRQAFQESICKLEIWGHLPYPEHAKNLVWDSTTGSLYYVGFLLTCKGDPRAVWSPAKWAEWTGGAIYIDGVHMTISRSFCTVHLFDIFAVYHFLQVSATPMRGRLASSSASIMMGVPLAYCRGIPRFFSRRRVLMQQRISQSKAFTAGVTLGMVALSDLGSEQCLDAKRCVADSIALRGHSQHYLGFLHRRSGS</sequence>
<gene>
    <name evidence="1" type="ORF">M747DRAFT_240628</name>
</gene>
<evidence type="ECO:0000313" key="1">
    <source>
        <dbReference type="EMBL" id="RDH18485.1"/>
    </source>
</evidence>
<name>A0A370BWQ5_ASPNG</name>